<sequence>MKTFFQHLLRIHLPRFSTNIFRIKYFCVINSQFSVHPDPFLILPWQIWVLFIHLNEESQSLGNRVRSPYLNFGAFIAIVCDSNVLRLRVHVFDGTSTMAVSKPLIKCFWSDIDSVASFLSGFRAEIEFLHQMDKESSLFDAHYCNSQRLSCPHLDSDRDFTFLKWHSDDDVSYRVSNHQKDRHDEVWKMFDGGYDRPNLVLVQTLLDGCDNVGGEISILKYSFREDNGGWTSSGVISVIHTLHTHTIHSMAFVHGDIRQINLLLE</sequence>
<reference evidence="1" key="1">
    <citation type="submission" date="2015-04" db="EMBL/GenBank/DDBJ databases">
        <title>The genome sequence of the plant pathogenic Rhizarian Plasmodiophora brassicae reveals insights in its biotrophic life cycle and the origin of chitin synthesis.</title>
        <authorList>
            <person name="Schwelm A."/>
            <person name="Fogelqvist J."/>
            <person name="Knaust A."/>
            <person name="Julke S."/>
            <person name="Lilja T."/>
            <person name="Dhandapani V."/>
            <person name="Bonilla-Rosso G."/>
            <person name="Karlsson M."/>
            <person name="Shevchenko A."/>
            <person name="Choi S.R."/>
            <person name="Kim H.G."/>
            <person name="Park J.Y."/>
            <person name="Lim Y.P."/>
            <person name="Ludwig-Muller J."/>
            <person name="Dixelius C."/>
        </authorList>
    </citation>
    <scope>NUCLEOTIDE SEQUENCE</scope>
    <source>
        <tissue evidence="1">Potato root galls</tissue>
    </source>
</reference>
<feature type="non-terminal residue" evidence="1">
    <location>
        <position position="265"/>
    </location>
</feature>
<evidence type="ECO:0008006" key="2">
    <source>
        <dbReference type="Google" id="ProtNLM"/>
    </source>
</evidence>
<name>A0A0H5R584_9EUKA</name>
<proteinExistence type="predicted"/>
<protein>
    <recommendedName>
        <fullName evidence="2">Protein kinase domain-containing protein</fullName>
    </recommendedName>
</protein>
<accession>A0A0H5R584</accession>
<dbReference type="AlphaFoldDB" id="A0A0H5R584"/>
<organism evidence="1">
    <name type="scientific">Spongospora subterranea</name>
    <dbReference type="NCBI Taxonomy" id="70186"/>
    <lineage>
        <taxon>Eukaryota</taxon>
        <taxon>Sar</taxon>
        <taxon>Rhizaria</taxon>
        <taxon>Endomyxa</taxon>
        <taxon>Phytomyxea</taxon>
        <taxon>Plasmodiophorida</taxon>
        <taxon>Plasmodiophoridae</taxon>
        <taxon>Spongospora</taxon>
    </lineage>
</organism>
<evidence type="ECO:0000313" key="1">
    <source>
        <dbReference type="EMBL" id="CRZ03294.1"/>
    </source>
</evidence>
<dbReference type="EMBL" id="HACM01002852">
    <property type="protein sequence ID" value="CRZ03294.1"/>
    <property type="molecule type" value="Transcribed_RNA"/>
</dbReference>